<dbReference type="Proteomes" id="UP000593565">
    <property type="component" value="Unassembled WGS sequence"/>
</dbReference>
<dbReference type="InterPro" id="IPR046755">
    <property type="entry name" value="VAS1_LD"/>
</dbReference>
<name>A0A7J6A706_AMEME</name>
<proteinExistence type="inferred from homology"/>
<evidence type="ECO:0000256" key="2">
    <source>
        <dbReference type="ARBA" id="ARBA00009037"/>
    </source>
</evidence>
<feature type="transmembrane region" description="Helical" evidence="6">
    <location>
        <begin position="414"/>
        <end position="433"/>
    </location>
</feature>
<organism evidence="10 11">
    <name type="scientific">Ameiurus melas</name>
    <name type="common">Black bullhead</name>
    <name type="synonym">Silurus melas</name>
    <dbReference type="NCBI Taxonomy" id="219545"/>
    <lineage>
        <taxon>Eukaryota</taxon>
        <taxon>Metazoa</taxon>
        <taxon>Chordata</taxon>
        <taxon>Craniata</taxon>
        <taxon>Vertebrata</taxon>
        <taxon>Euteleostomi</taxon>
        <taxon>Actinopterygii</taxon>
        <taxon>Neopterygii</taxon>
        <taxon>Teleostei</taxon>
        <taxon>Ostariophysi</taxon>
        <taxon>Siluriformes</taxon>
        <taxon>Ictaluridae</taxon>
        <taxon>Ameiurus</taxon>
    </lineage>
</organism>
<dbReference type="GO" id="GO:0098588">
    <property type="term" value="C:bounding membrane of organelle"/>
    <property type="evidence" value="ECO:0007669"/>
    <property type="project" value="UniProtKB-ARBA"/>
</dbReference>
<dbReference type="AlphaFoldDB" id="A0A7J6A706"/>
<dbReference type="GO" id="GO:0030641">
    <property type="term" value="P:regulation of cellular pH"/>
    <property type="evidence" value="ECO:0007669"/>
    <property type="project" value="TreeGrafter"/>
</dbReference>
<keyword evidence="7" id="KW-0732">Signal</keyword>
<dbReference type="PANTHER" id="PTHR12471:SF2">
    <property type="entry name" value="V-TYPE PROTON ATPASE SUBUNIT S1"/>
    <property type="match status" value="1"/>
</dbReference>
<evidence type="ECO:0000256" key="4">
    <source>
        <dbReference type="ARBA" id="ARBA00022989"/>
    </source>
</evidence>
<dbReference type="PANTHER" id="PTHR12471">
    <property type="entry name" value="VACUOLAR ATP SYNTHASE SUBUNIT S1"/>
    <property type="match status" value="1"/>
</dbReference>
<evidence type="ECO:0000256" key="6">
    <source>
        <dbReference type="SAM" id="Phobius"/>
    </source>
</evidence>
<comment type="caution">
    <text evidence="10">The sequence shown here is derived from an EMBL/GenBank/DDBJ whole genome shotgun (WGS) entry which is preliminary data.</text>
</comment>
<dbReference type="Gene3D" id="2.40.160.110">
    <property type="match status" value="1"/>
</dbReference>
<evidence type="ECO:0000256" key="5">
    <source>
        <dbReference type="ARBA" id="ARBA00023136"/>
    </source>
</evidence>
<evidence type="ECO:0000256" key="1">
    <source>
        <dbReference type="ARBA" id="ARBA00004167"/>
    </source>
</evidence>
<dbReference type="InterPro" id="IPR046756">
    <property type="entry name" value="VAS1/VOA1_TM"/>
</dbReference>
<dbReference type="Pfam" id="PF20520">
    <property type="entry name" value="Ac45-VOA1_TM"/>
    <property type="match status" value="1"/>
</dbReference>
<feature type="chain" id="PRO_5029503816" description="V-type proton ATPase subunit S1" evidence="7">
    <location>
        <begin position="33"/>
        <end position="458"/>
    </location>
</feature>
<feature type="domain" description="V-type proton ATPase subunit S1 luminal" evidence="8">
    <location>
        <begin position="250"/>
        <end position="394"/>
    </location>
</feature>
<keyword evidence="11" id="KW-1185">Reference proteome</keyword>
<dbReference type="GO" id="GO:0001671">
    <property type="term" value="F:ATPase activator activity"/>
    <property type="evidence" value="ECO:0007669"/>
    <property type="project" value="TreeGrafter"/>
</dbReference>
<sequence length="458" mass="50412">MMAEVTSRCGCALAMAKFAVLLVFSLLCTCRAQVPLILWTSDGYTLPTLLEATAGEIVSGAKLASYLKSALTTSPHNVLLFLQDQLSMDDFTAYGGVYGNKKDSVFVNLESALQASTPVVLPALAWTAAESVEEIFQQELGHPAVTIAPSELGQLQLNTAKPSLLVIRLPYTTGAQSKELLRKNDETIGYVLTILRAQGVPYTAVYTGLRPSHVIQDTSMAWDLTGRSLLQAPSVPDVKPPVTFNSTEGKPCILLWADKLNISYNGEAFFDLGPLTFNDSVSLDGSFCNETVSRLVLNYQNVLNFRSFQLIFRMSKTFFPVSARHWAVMEQVELRYDGQTAIFNASRGIYSPAEYSFHCQKVSSAQSPLLVPRGVTDNATHWSVLFTDFQIQGFNVTGDFSYASDCASFFTPGIWMGLLTSLLMVFILTYGLHMIMQLRTMDRFDDPKGPSISVPQNE</sequence>
<comment type="subcellular location">
    <subcellularLocation>
        <location evidence="1">Membrane</location>
        <topology evidence="1">Single-pass membrane protein</topology>
    </subcellularLocation>
</comment>
<keyword evidence="5 6" id="KW-0472">Membrane</keyword>
<evidence type="ECO:0000256" key="7">
    <source>
        <dbReference type="SAM" id="SignalP"/>
    </source>
</evidence>
<evidence type="ECO:0000256" key="3">
    <source>
        <dbReference type="ARBA" id="ARBA00022692"/>
    </source>
</evidence>
<evidence type="ECO:0000259" key="9">
    <source>
        <dbReference type="Pfam" id="PF20520"/>
    </source>
</evidence>
<evidence type="ECO:0000259" key="8">
    <source>
        <dbReference type="Pfam" id="PF05827"/>
    </source>
</evidence>
<evidence type="ECO:0000313" key="10">
    <source>
        <dbReference type="EMBL" id="KAF4078632.1"/>
    </source>
</evidence>
<evidence type="ECO:0008006" key="12">
    <source>
        <dbReference type="Google" id="ProtNLM"/>
    </source>
</evidence>
<dbReference type="OrthoDB" id="9985059at2759"/>
<gene>
    <name evidence="10" type="ORF">AMELA_G00201200</name>
</gene>
<evidence type="ECO:0000313" key="11">
    <source>
        <dbReference type="Proteomes" id="UP000593565"/>
    </source>
</evidence>
<dbReference type="InterPro" id="IPR008388">
    <property type="entry name" value="Ac45_acc_su"/>
</dbReference>
<dbReference type="Pfam" id="PF05827">
    <property type="entry name" value="VAS1_LD"/>
    <property type="match status" value="1"/>
</dbReference>
<reference evidence="10 11" key="1">
    <citation type="submission" date="2020-02" db="EMBL/GenBank/DDBJ databases">
        <title>A chromosome-scale genome assembly of the black bullhead catfish (Ameiurus melas).</title>
        <authorList>
            <person name="Wen M."/>
            <person name="Zham M."/>
            <person name="Cabau C."/>
            <person name="Klopp C."/>
            <person name="Donnadieu C."/>
            <person name="Roques C."/>
            <person name="Bouchez O."/>
            <person name="Lampietro C."/>
            <person name="Jouanno E."/>
            <person name="Herpin A."/>
            <person name="Louis A."/>
            <person name="Berthelot C."/>
            <person name="Parey E."/>
            <person name="Roest-Crollius H."/>
            <person name="Braasch I."/>
            <person name="Postlethwait J."/>
            <person name="Robinson-Rechavi M."/>
            <person name="Echchiki A."/>
            <person name="Begum T."/>
            <person name="Montfort J."/>
            <person name="Schartl M."/>
            <person name="Bobe J."/>
            <person name="Guiguen Y."/>
        </authorList>
    </citation>
    <scope>NUCLEOTIDE SEQUENCE [LARGE SCALE GENOMIC DNA]</scope>
    <source>
        <strain evidence="10">M_S1</strain>
        <tissue evidence="10">Blood</tissue>
    </source>
</reference>
<dbReference type="GO" id="GO:0030659">
    <property type="term" value="C:cytoplasmic vesicle membrane"/>
    <property type="evidence" value="ECO:0007669"/>
    <property type="project" value="UniProtKB-ARBA"/>
</dbReference>
<feature type="domain" description="V-type proton ATPase subunit S1/VOA1 transmembrane" evidence="9">
    <location>
        <begin position="408"/>
        <end position="446"/>
    </location>
</feature>
<dbReference type="FunFam" id="2.40.160.110:FF:000003">
    <property type="entry name" value="ATPase H+ transporting accessory protein 1"/>
    <property type="match status" value="1"/>
</dbReference>
<dbReference type="GO" id="GO:0033176">
    <property type="term" value="C:proton-transporting V-type ATPase complex"/>
    <property type="evidence" value="ECO:0007669"/>
    <property type="project" value="TreeGrafter"/>
</dbReference>
<comment type="similarity">
    <text evidence="2">Belongs to the vacuolar ATPase subunit S1 family.</text>
</comment>
<dbReference type="GO" id="GO:0012505">
    <property type="term" value="C:endomembrane system"/>
    <property type="evidence" value="ECO:0007669"/>
    <property type="project" value="UniProtKB-ARBA"/>
</dbReference>
<accession>A0A7J6A706</accession>
<keyword evidence="3 6" id="KW-0812">Transmembrane</keyword>
<feature type="signal peptide" evidence="7">
    <location>
        <begin position="1"/>
        <end position="32"/>
    </location>
</feature>
<dbReference type="EMBL" id="JAAGNN010000017">
    <property type="protein sequence ID" value="KAF4078632.1"/>
    <property type="molecule type" value="Genomic_DNA"/>
</dbReference>
<protein>
    <recommendedName>
        <fullName evidence="12">V-type proton ATPase subunit S1</fullName>
    </recommendedName>
</protein>
<keyword evidence="4 6" id="KW-1133">Transmembrane helix</keyword>